<dbReference type="Proteomes" id="UP000176404">
    <property type="component" value="Unassembled WGS sequence"/>
</dbReference>
<feature type="transmembrane region" description="Helical" evidence="2">
    <location>
        <begin position="40"/>
        <end position="59"/>
    </location>
</feature>
<keyword evidence="2" id="KW-0812">Transmembrane</keyword>
<evidence type="ECO:0000256" key="1">
    <source>
        <dbReference type="SAM" id="Coils"/>
    </source>
</evidence>
<evidence type="ECO:0000256" key="2">
    <source>
        <dbReference type="SAM" id="Phobius"/>
    </source>
</evidence>
<reference evidence="3 4" key="1">
    <citation type="journal article" date="2016" name="Nat. Commun.">
        <title>Thousands of microbial genomes shed light on interconnected biogeochemical processes in an aquifer system.</title>
        <authorList>
            <person name="Anantharaman K."/>
            <person name="Brown C.T."/>
            <person name="Hug L.A."/>
            <person name="Sharon I."/>
            <person name="Castelle C.J."/>
            <person name="Probst A.J."/>
            <person name="Thomas B.C."/>
            <person name="Singh A."/>
            <person name="Wilkins M.J."/>
            <person name="Karaoz U."/>
            <person name="Brodie E.L."/>
            <person name="Williams K.H."/>
            <person name="Hubbard S.S."/>
            <person name="Banfield J.F."/>
        </authorList>
    </citation>
    <scope>NUCLEOTIDE SEQUENCE [LARGE SCALE GENOMIC DNA]</scope>
</reference>
<dbReference type="InterPro" id="IPR014717">
    <property type="entry name" value="Transl_elong_EF1B/ribsomal_bS6"/>
</dbReference>
<keyword evidence="2" id="KW-1133">Transmembrane helix</keyword>
<gene>
    <name evidence="3" type="ORF">A2892_04370</name>
</gene>
<comment type="caution">
    <text evidence="3">The sequence shown here is derived from an EMBL/GenBank/DDBJ whole genome shotgun (WGS) entry which is preliminary data.</text>
</comment>
<dbReference type="AlphaFoldDB" id="A0A1F8B9Y8"/>
<keyword evidence="2" id="KW-0472">Membrane</keyword>
<keyword evidence="1" id="KW-0175">Coiled coil</keyword>
<dbReference type="STRING" id="1802517.A2892_04370"/>
<proteinExistence type="predicted"/>
<evidence type="ECO:0000313" key="3">
    <source>
        <dbReference type="EMBL" id="OGM60861.1"/>
    </source>
</evidence>
<evidence type="ECO:0000313" key="4">
    <source>
        <dbReference type="Proteomes" id="UP000176404"/>
    </source>
</evidence>
<name>A0A1F8B9Y8_9BACT</name>
<organism evidence="3 4">
    <name type="scientific">Candidatus Woesebacteria bacterium RIFCSPLOWO2_01_FULL_39_10b</name>
    <dbReference type="NCBI Taxonomy" id="1802517"/>
    <lineage>
        <taxon>Bacteria</taxon>
        <taxon>Candidatus Woeseibacteriota</taxon>
    </lineage>
</organism>
<dbReference type="Gene3D" id="3.30.70.60">
    <property type="match status" value="1"/>
</dbReference>
<accession>A0A1F8B9Y8</accession>
<protein>
    <submittedName>
        <fullName evidence="3">Uncharacterized protein</fullName>
    </submittedName>
</protein>
<feature type="coiled-coil region" evidence="1">
    <location>
        <begin position="73"/>
        <end position="110"/>
    </location>
</feature>
<sequence>MRVLKKAYMRPTDWKKNYVRYRSYFLDIAGRYKERTDIRVYLEILLSLTTISIFSIFALRPTLLTIGGLIKDIEAKKATLVKMDEKMKNLSQAQNLYDQEREKITLLEIAIPPNPSPNIFLRQIEGLASKHPVVVEKITLGKSTILGTEDISDPETKSSLSSLGAKEIPLLIMVETPIEEYIPIYNFLSDIENLQRPLKIDKLTLSLGKKEGGETLVLLIDGKIFYFSNLKELP</sequence>
<dbReference type="EMBL" id="MGHD01000002">
    <property type="protein sequence ID" value="OGM60861.1"/>
    <property type="molecule type" value="Genomic_DNA"/>
</dbReference>